<evidence type="ECO:0000313" key="2">
    <source>
        <dbReference type="Proteomes" id="UP000267159"/>
    </source>
</evidence>
<gene>
    <name evidence="1" type="ORF">D7Y07_03330</name>
</gene>
<organism evidence="1 2">
    <name type="scientific">Bacteroides acidifaciens</name>
    <dbReference type="NCBI Taxonomy" id="85831"/>
    <lineage>
        <taxon>Bacteria</taxon>
        <taxon>Pseudomonadati</taxon>
        <taxon>Bacteroidota</taxon>
        <taxon>Bacteroidia</taxon>
        <taxon>Bacteroidales</taxon>
        <taxon>Bacteroidaceae</taxon>
        <taxon>Bacteroides</taxon>
    </lineage>
</organism>
<dbReference type="EMBL" id="RAZM01000005">
    <property type="protein sequence ID" value="RLT81469.1"/>
    <property type="molecule type" value="Genomic_DNA"/>
</dbReference>
<name>A0A3L8ABN3_9BACE</name>
<dbReference type="Proteomes" id="UP000267159">
    <property type="component" value="Unassembled WGS sequence"/>
</dbReference>
<comment type="caution">
    <text evidence="1">The sequence shown here is derived from an EMBL/GenBank/DDBJ whole genome shotgun (WGS) entry which is preliminary data.</text>
</comment>
<sequence length="142" mass="16429">MLDKSCNTGQGLLGLYYTKIIAENRLAKKCATLLFEGRHPINQRYKHPKFVGLRYVGYVIEWLFGWHIQAALEYQTPIPSNRNKDVTCHPLLEYSQKIELRIFQLENLIDHGRMGGKKKIYKVSGYCFPDSSVSRTNGYSKL</sequence>
<dbReference type="AlphaFoldDB" id="A0A3L8ABN3"/>
<reference evidence="1 2" key="1">
    <citation type="submission" date="2018-09" db="EMBL/GenBank/DDBJ databases">
        <title>Murine metabolic-syndrome-specific gut microbial biobank.</title>
        <authorList>
            <person name="Liu C."/>
        </authorList>
    </citation>
    <scope>NUCLEOTIDE SEQUENCE [LARGE SCALE GENOMIC DNA]</scope>
    <source>
        <strain evidence="1 2">0.1X-D8-26</strain>
    </source>
</reference>
<accession>A0A3L8ABN3</accession>
<protein>
    <submittedName>
        <fullName evidence="1">Uncharacterized protein</fullName>
    </submittedName>
</protein>
<evidence type="ECO:0000313" key="1">
    <source>
        <dbReference type="EMBL" id="RLT81469.1"/>
    </source>
</evidence>
<proteinExistence type="predicted"/>